<dbReference type="AlphaFoldDB" id="A0A3B1JRN4"/>
<keyword evidence="1" id="KW-1133">Transmembrane helix</keyword>
<keyword evidence="3" id="KW-1185">Reference proteome</keyword>
<sequence>MTVGVSLLIVLMIIVLAAIVYTPPGMRFCRRRNLTEEHLSLTDNRVS</sequence>
<reference evidence="3" key="1">
    <citation type="submission" date="2013-03" db="EMBL/GenBank/DDBJ databases">
        <authorList>
            <person name="Jeffery W."/>
            <person name="Warren W."/>
            <person name="Wilson R.K."/>
        </authorList>
    </citation>
    <scope>NUCLEOTIDE SEQUENCE</scope>
    <source>
        <strain evidence="3">female</strain>
    </source>
</reference>
<keyword evidence="1" id="KW-0472">Membrane</keyword>
<name>A0A3B1JRN4_ASTMX</name>
<evidence type="ECO:0000256" key="1">
    <source>
        <dbReference type="SAM" id="Phobius"/>
    </source>
</evidence>
<evidence type="ECO:0000313" key="2">
    <source>
        <dbReference type="Ensembl" id="ENSAMXP00000044009.1"/>
    </source>
</evidence>
<dbReference type="InParanoid" id="A0A3B1JRN4"/>
<evidence type="ECO:0000313" key="3">
    <source>
        <dbReference type="Proteomes" id="UP000018467"/>
    </source>
</evidence>
<dbReference type="Proteomes" id="UP000018467">
    <property type="component" value="Unassembled WGS sequence"/>
</dbReference>
<reference evidence="3" key="2">
    <citation type="journal article" date="2014" name="Nat. Commun.">
        <title>The cavefish genome reveals candidate genes for eye loss.</title>
        <authorList>
            <person name="McGaugh S.E."/>
            <person name="Gross J.B."/>
            <person name="Aken B."/>
            <person name="Blin M."/>
            <person name="Borowsky R."/>
            <person name="Chalopin D."/>
            <person name="Hinaux H."/>
            <person name="Jeffery W.R."/>
            <person name="Keene A."/>
            <person name="Ma L."/>
            <person name="Minx P."/>
            <person name="Murphy D."/>
            <person name="O'Quin K.E."/>
            <person name="Retaux S."/>
            <person name="Rohner N."/>
            <person name="Searle S.M."/>
            <person name="Stahl B.A."/>
            <person name="Tabin C."/>
            <person name="Volff J.N."/>
            <person name="Yoshizawa M."/>
            <person name="Warren W.C."/>
        </authorList>
    </citation>
    <scope>NUCLEOTIDE SEQUENCE [LARGE SCALE GENOMIC DNA]</scope>
    <source>
        <strain evidence="3">female</strain>
    </source>
</reference>
<reference evidence="2" key="3">
    <citation type="submission" date="2025-08" db="UniProtKB">
        <authorList>
            <consortium name="Ensembl"/>
        </authorList>
    </citation>
    <scope>IDENTIFICATION</scope>
</reference>
<dbReference type="Bgee" id="ENSAMXG00000033947">
    <property type="expression patterns" value="Expressed in testis and 14 other cell types or tissues"/>
</dbReference>
<proteinExistence type="predicted"/>
<keyword evidence="1" id="KW-0812">Transmembrane</keyword>
<dbReference type="GeneTree" id="ENSGT00940000179321"/>
<feature type="transmembrane region" description="Helical" evidence="1">
    <location>
        <begin position="6"/>
        <end position="23"/>
    </location>
</feature>
<accession>A0A3B1JRN4</accession>
<reference evidence="2" key="4">
    <citation type="submission" date="2025-09" db="UniProtKB">
        <authorList>
            <consortium name="Ensembl"/>
        </authorList>
    </citation>
    <scope>IDENTIFICATION</scope>
</reference>
<dbReference type="Ensembl" id="ENSAMXT00000042205.1">
    <property type="protein sequence ID" value="ENSAMXP00000044009.1"/>
    <property type="gene ID" value="ENSAMXG00000033947.1"/>
</dbReference>
<organism evidence="2 3">
    <name type="scientific">Astyanax mexicanus</name>
    <name type="common">Blind cave fish</name>
    <name type="synonym">Astyanax fasciatus mexicanus</name>
    <dbReference type="NCBI Taxonomy" id="7994"/>
    <lineage>
        <taxon>Eukaryota</taxon>
        <taxon>Metazoa</taxon>
        <taxon>Chordata</taxon>
        <taxon>Craniata</taxon>
        <taxon>Vertebrata</taxon>
        <taxon>Euteleostomi</taxon>
        <taxon>Actinopterygii</taxon>
        <taxon>Neopterygii</taxon>
        <taxon>Teleostei</taxon>
        <taxon>Ostariophysi</taxon>
        <taxon>Characiformes</taxon>
        <taxon>Characoidei</taxon>
        <taxon>Acestrorhamphidae</taxon>
        <taxon>Acestrorhamphinae</taxon>
        <taxon>Astyanax</taxon>
    </lineage>
</organism>
<protein>
    <submittedName>
        <fullName evidence="2">Si:ch211-225b7.5</fullName>
    </submittedName>
</protein>